<dbReference type="Pfam" id="PF04263">
    <property type="entry name" value="TPK_catalytic"/>
    <property type="match status" value="1"/>
</dbReference>
<keyword evidence="8" id="KW-1185">Reference proteome</keyword>
<gene>
    <name evidence="7" type="ORF">PaecuDRAFT_0782</name>
</gene>
<evidence type="ECO:0000259" key="6">
    <source>
        <dbReference type="SMART" id="SM00983"/>
    </source>
</evidence>
<evidence type="ECO:0000256" key="1">
    <source>
        <dbReference type="ARBA" id="ARBA00022679"/>
    </source>
</evidence>
<dbReference type="Pfam" id="PF04265">
    <property type="entry name" value="TPK_B1_binding"/>
    <property type="match status" value="1"/>
</dbReference>
<dbReference type="NCBIfam" id="TIGR01378">
    <property type="entry name" value="thi_PPkinase"/>
    <property type="match status" value="1"/>
</dbReference>
<evidence type="ECO:0000313" key="7">
    <source>
        <dbReference type="EMBL" id="EFM12102.1"/>
    </source>
</evidence>
<dbReference type="Gene3D" id="3.40.50.10240">
    <property type="entry name" value="Thiamin pyrophosphokinase, catalytic domain"/>
    <property type="match status" value="1"/>
</dbReference>
<dbReference type="InterPro" id="IPR007371">
    <property type="entry name" value="TPK_catalytic"/>
</dbReference>
<sequence>MKSSCIAIVTGGSIGDWAHPYLAEADFRIGADKGAQYILEHGFKLDQALGDFDSIDSDVMQDISSSGAIVQTFDAIDKDYTDTELAVRYALQRQPKRIILLGALGTRFDHMLANVHLLKLAMDAGVEAVIEDRYNTIRLHQPGAPMTVKRSRHKQVSLLPLTSEVHGITLNGFQYPLTNATLTIGQSLGISNVLDSSEGTVQITQGLLLIIESHD</sequence>
<dbReference type="eggNOG" id="COG1564">
    <property type="taxonomic scope" value="Bacteria"/>
</dbReference>
<feature type="domain" description="Thiamin pyrophosphokinase thiamin-binding" evidence="6">
    <location>
        <begin position="143"/>
        <end position="209"/>
    </location>
</feature>
<accession>E0I560</accession>
<dbReference type="GO" id="GO:0004788">
    <property type="term" value="F:thiamine diphosphokinase activity"/>
    <property type="evidence" value="ECO:0007669"/>
    <property type="project" value="UniProtKB-UniRule"/>
</dbReference>
<dbReference type="GO" id="GO:0009229">
    <property type="term" value="P:thiamine diphosphate biosynthetic process"/>
    <property type="evidence" value="ECO:0007669"/>
    <property type="project" value="InterPro"/>
</dbReference>
<dbReference type="InterPro" id="IPR036371">
    <property type="entry name" value="TPK_B1-bd_sf"/>
</dbReference>
<evidence type="ECO:0000313" key="8">
    <source>
        <dbReference type="Proteomes" id="UP000005387"/>
    </source>
</evidence>
<evidence type="ECO:0000256" key="5">
    <source>
        <dbReference type="NCBIfam" id="TIGR01378"/>
    </source>
</evidence>
<proteinExistence type="predicted"/>
<keyword evidence="2" id="KW-0547">Nucleotide-binding</keyword>
<reference evidence="7 8" key="1">
    <citation type="submission" date="2010-07" db="EMBL/GenBank/DDBJ databases">
        <title>The draft genome of Paenibacillus curdlanolyticus YK9.</title>
        <authorList>
            <consortium name="US DOE Joint Genome Institute (JGI-PGF)"/>
            <person name="Lucas S."/>
            <person name="Copeland A."/>
            <person name="Lapidus A."/>
            <person name="Cheng J.-F."/>
            <person name="Bruce D."/>
            <person name="Goodwin L."/>
            <person name="Pitluck S."/>
            <person name="Land M.L."/>
            <person name="Hauser L."/>
            <person name="Chang Y.-J."/>
            <person name="Jeffries C."/>
            <person name="Anderson I.J."/>
            <person name="Johnson E."/>
            <person name="Loganathan U."/>
            <person name="Mulhopadhyay B."/>
            <person name="Kyrpides N."/>
            <person name="Woyke T.J."/>
        </authorList>
    </citation>
    <scope>NUCLEOTIDE SEQUENCE [LARGE SCALE GENOMIC DNA]</scope>
    <source>
        <strain evidence="7 8">YK9</strain>
    </source>
</reference>
<name>E0I560_9BACL</name>
<dbReference type="RefSeq" id="WP_006036797.1">
    <property type="nucleotide sequence ID" value="NZ_AEDD01000002.1"/>
</dbReference>
<keyword evidence="4" id="KW-0067">ATP-binding</keyword>
<dbReference type="SMART" id="SM00983">
    <property type="entry name" value="TPK_B1_binding"/>
    <property type="match status" value="1"/>
</dbReference>
<dbReference type="STRING" id="717606.PaecuDRAFT_0782"/>
<dbReference type="EC" id="2.7.6.2" evidence="5"/>
<dbReference type="SUPFAM" id="SSF63999">
    <property type="entry name" value="Thiamin pyrophosphokinase, catalytic domain"/>
    <property type="match status" value="1"/>
</dbReference>
<dbReference type="GO" id="GO:0005524">
    <property type="term" value="F:ATP binding"/>
    <property type="evidence" value="ECO:0007669"/>
    <property type="project" value="UniProtKB-KW"/>
</dbReference>
<dbReference type="CDD" id="cd07995">
    <property type="entry name" value="TPK"/>
    <property type="match status" value="1"/>
</dbReference>
<evidence type="ECO:0000256" key="4">
    <source>
        <dbReference type="ARBA" id="ARBA00022840"/>
    </source>
</evidence>
<organism evidence="7 8">
    <name type="scientific">Paenibacillus curdlanolyticus YK9</name>
    <dbReference type="NCBI Taxonomy" id="717606"/>
    <lineage>
        <taxon>Bacteria</taxon>
        <taxon>Bacillati</taxon>
        <taxon>Bacillota</taxon>
        <taxon>Bacilli</taxon>
        <taxon>Bacillales</taxon>
        <taxon>Paenibacillaceae</taxon>
        <taxon>Paenibacillus</taxon>
    </lineage>
</organism>
<dbReference type="PANTHER" id="PTHR41299">
    <property type="entry name" value="THIAMINE PYROPHOSPHOKINASE"/>
    <property type="match status" value="1"/>
</dbReference>
<protein>
    <recommendedName>
        <fullName evidence="5">Thiamine diphosphokinase</fullName>
        <ecNumber evidence="5">2.7.6.2</ecNumber>
    </recommendedName>
</protein>
<dbReference type="EMBL" id="AEDD01000002">
    <property type="protein sequence ID" value="EFM12102.1"/>
    <property type="molecule type" value="Genomic_DNA"/>
</dbReference>
<dbReference type="InterPro" id="IPR006282">
    <property type="entry name" value="Thi_PPkinase"/>
</dbReference>
<dbReference type="AlphaFoldDB" id="E0I560"/>
<dbReference type="PANTHER" id="PTHR41299:SF1">
    <property type="entry name" value="THIAMINE PYROPHOSPHOKINASE"/>
    <property type="match status" value="1"/>
</dbReference>
<dbReference type="SUPFAM" id="SSF63862">
    <property type="entry name" value="Thiamin pyrophosphokinase, substrate-binding domain"/>
    <property type="match status" value="1"/>
</dbReference>
<dbReference type="InterPro" id="IPR007373">
    <property type="entry name" value="Thiamin_PyroPKinase_B1-bd"/>
</dbReference>
<dbReference type="InterPro" id="IPR053149">
    <property type="entry name" value="TPK"/>
</dbReference>
<dbReference type="InterPro" id="IPR036759">
    <property type="entry name" value="TPK_catalytic_sf"/>
</dbReference>
<dbReference type="GO" id="GO:0016301">
    <property type="term" value="F:kinase activity"/>
    <property type="evidence" value="ECO:0007669"/>
    <property type="project" value="UniProtKB-KW"/>
</dbReference>
<keyword evidence="1" id="KW-0808">Transferase</keyword>
<evidence type="ECO:0000256" key="3">
    <source>
        <dbReference type="ARBA" id="ARBA00022777"/>
    </source>
</evidence>
<dbReference type="OrthoDB" id="9804377at2"/>
<dbReference type="Proteomes" id="UP000005387">
    <property type="component" value="Unassembled WGS sequence"/>
</dbReference>
<dbReference type="GO" id="GO:0030975">
    <property type="term" value="F:thiamine binding"/>
    <property type="evidence" value="ECO:0007669"/>
    <property type="project" value="InterPro"/>
</dbReference>
<dbReference type="GO" id="GO:0006772">
    <property type="term" value="P:thiamine metabolic process"/>
    <property type="evidence" value="ECO:0007669"/>
    <property type="project" value="UniProtKB-UniRule"/>
</dbReference>
<keyword evidence="3 7" id="KW-0418">Kinase</keyword>
<evidence type="ECO:0000256" key="2">
    <source>
        <dbReference type="ARBA" id="ARBA00022741"/>
    </source>
</evidence>